<dbReference type="PANTHER" id="PTHR13693:SF2">
    <property type="entry name" value="SERINE PALMITOYLTRANSFERASE 1"/>
    <property type="match status" value="1"/>
</dbReference>
<dbReference type="EC" id="2.3.1.50" evidence="5"/>
<dbReference type="GO" id="GO:0046513">
    <property type="term" value="P:ceramide biosynthetic process"/>
    <property type="evidence" value="ECO:0007669"/>
    <property type="project" value="TreeGrafter"/>
</dbReference>
<evidence type="ECO:0000256" key="5">
    <source>
        <dbReference type="ARBA" id="ARBA00013220"/>
    </source>
</evidence>
<dbReference type="PANTHER" id="PTHR13693">
    <property type="entry name" value="CLASS II AMINOTRANSFERASE/8-AMINO-7-OXONONANOATE SYNTHASE"/>
    <property type="match status" value="1"/>
</dbReference>
<dbReference type="OrthoDB" id="3168162at2759"/>
<evidence type="ECO:0000256" key="7">
    <source>
        <dbReference type="ARBA" id="ARBA00022898"/>
    </source>
</evidence>
<dbReference type="GO" id="GO:0004758">
    <property type="term" value="F:serine C-palmitoyltransferase activity"/>
    <property type="evidence" value="ECO:0007669"/>
    <property type="project" value="TreeGrafter"/>
</dbReference>
<comment type="cofactor">
    <cofactor evidence="1">
        <name>pyridoxal 5'-phosphate</name>
        <dbReference type="ChEBI" id="CHEBI:597326"/>
    </cofactor>
</comment>
<evidence type="ECO:0000256" key="8">
    <source>
        <dbReference type="ARBA" id="ARBA00022919"/>
    </source>
</evidence>
<comment type="pathway">
    <text evidence="2">Lipid metabolism; sphingolipid metabolism.</text>
</comment>
<dbReference type="AlphaFoldDB" id="A0A6V8QSR9"/>
<proteinExistence type="inferred from homology"/>
<evidence type="ECO:0000256" key="2">
    <source>
        <dbReference type="ARBA" id="ARBA00004760"/>
    </source>
</evidence>
<comment type="caution">
    <text evidence="12">The sequence shown here is derived from an EMBL/GenBank/DDBJ whole genome shotgun (WGS) entry which is preliminary data.</text>
</comment>
<evidence type="ECO:0000256" key="10">
    <source>
        <dbReference type="ARBA" id="ARBA00023315"/>
    </source>
</evidence>
<dbReference type="GO" id="GO:0005783">
    <property type="term" value="C:endoplasmic reticulum"/>
    <property type="evidence" value="ECO:0007669"/>
    <property type="project" value="TreeGrafter"/>
</dbReference>
<gene>
    <name evidence="12" type="ORF">TASIC1_0004076700</name>
</gene>
<evidence type="ECO:0000259" key="11">
    <source>
        <dbReference type="Pfam" id="PF00155"/>
    </source>
</evidence>
<evidence type="ECO:0000313" key="13">
    <source>
        <dbReference type="Proteomes" id="UP000517252"/>
    </source>
</evidence>
<dbReference type="Pfam" id="PF00155">
    <property type="entry name" value="Aminotran_1_2"/>
    <property type="match status" value="1"/>
</dbReference>
<keyword evidence="6 12" id="KW-0808">Transferase</keyword>
<dbReference type="EMBL" id="BLZH01000004">
    <property type="protein sequence ID" value="GFP55142.1"/>
    <property type="molecule type" value="Genomic_DNA"/>
</dbReference>
<dbReference type="InterPro" id="IPR015424">
    <property type="entry name" value="PyrdxlP-dep_Trfase"/>
</dbReference>
<comment type="pathway">
    <text evidence="3">Sphingolipid metabolism.</text>
</comment>
<organism evidence="12 13">
    <name type="scientific">Trichoderma asperellum</name>
    <name type="common">Filamentous fungus</name>
    <dbReference type="NCBI Taxonomy" id="101201"/>
    <lineage>
        <taxon>Eukaryota</taxon>
        <taxon>Fungi</taxon>
        <taxon>Dikarya</taxon>
        <taxon>Ascomycota</taxon>
        <taxon>Pezizomycotina</taxon>
        <taxon>Sordariomycetes</taxon>
        <taxon>Hypocreomycetidae</taxon>
        <taxon>Hypocreales</taxon>
        <taxon>Hypocreaceae</taxon>
        <taxon>Trichoderma</taxon>
    </lineage>
</organism>
<reference evidence="12 13" key="1">
    <citation type="submission" date="2020-07" db="EMBL/GenBank/DDBJ databases">
        <title>Trichoderma asperellum IC-1 whole genome shotgun sequence.</title>
        <authorList>
            <person name="Kanamasa S."/>
            <person name="Takahashi H."/>
        </authorList>
    </citation>
    <scope>NUCLEOTIDE SEQUENCE [LARGE SCALE GENOMIC DNA]</scope>
    <source>
        <strain evidence="12 13">IC-1</strain>
    </source>
</reference>
<dbReference type="GO" id="GO:0016020">
    <property type="term" value="C:membrane"/>
    <property type="evidence" value="ECO:0007669"/>
    <property type="project" value="GOC"/>
</dbReference>
<comment type="similarity">
    <text evidence="4">Belongs to the class-II pyridoxal-phosphate-dependent aminotransferase family.</text>
</comment>
<keyword evidence="9" id="KW-0443">Lipid metabolism</keyword>
<dbReference type="InterPro" id="IPR050087">
    <property type="entry name" value="AON_synthase_class-II"/>
</dbReference>
<dbReference type="Proteomes" id="UP000517252">
    <property type="component" value="Unassembled WGS sequence"/>
</dbReference>
<dbReference type="GO" id="GO:0030170">
    <property type="term" value="F:pyridoxal phosphate binding"/>
    <property type="evidence" value="ECO:0007669"/>
    <property type="project" value="InterPro"/>
</dbReference>
<accession>A0A6V8QSR9</accession>
<dbReference type="SUPFAM" id="SSF53383">
    <property type="entry name" value="PLP-dependent transferases"/>
    <property type="match status" value="1"/>
</dbReference>
<dbReference type="InterPro" id="IPR015421">
    <property type="entry name" value="PyrdxlP-dep_Trfase_major"/>
</dbReference>
<sequence>MDFDMLQARLGEIARATSSNFQKLPGSAMIVRYIQSSYQNDPVRSAIELVLVLFFIRYLMSPSYSTHKQNFVKLQEGEIEELIDEWTPEPIVADRTAVEEIENERLPVIIGPTGPKVKLSNGRTAFNLASYNFYNFNSNEQIKEKAIQTLRTYGVGPCGPPQFYGTQDVHEKAESDIASYLGTEGCILYAQTFSTATSVIPTFCKRRDVIIADAAVNYSIRKGLEISRSNVRWFKHGDFNDLERVLKAVANEQAKSGKLTRRFVVTEGFFEITGDVTDLPRLVELKEKYKIRIILDETWSFGVLGRTGRGLTEAQNVDPQQVDMIIGSLAGPFPASHVGYDYKRITEAATVES</sequence>
<name>A0A6V8QSR9_TRIAP</name>
<evidence type="ECO:0000256" key="9">
    <source>
        <dbReference type="ARBA" id="ARBA00023098"/>
    </source>
</evidence>
<evidence type="ECO:0000256" key="6">
    <source>
        <dbReference type="ARBA" id="ARBA00022679"/>
    </source>
</evidence>
<protein>
    <recommendedName>
        <fullName evidence="5">serine C-palmitoyltransferase</fullName>
        <ecNumber evidence="5">2.3.1.50</ecNumber>
    </recommendedName>
</protein>
<keyword evidence="10" id="KW-0012">Acyltransferase</keyword>
<dbReference type="GO" id="GO:0046512">
    <property type="term" value="P:sphingosine biosynthetic process"/>
    <property type="evidence" value="ECO:0007669"/>
    <property type="project" value="TreeGrafter"/>
</dbReference>
<evidence type="ECO:0000313" key="12">
    <source>
        <dbReference type="EMBL" id="GFP55142.1"/>
    </source>
</evidence>
<keyword evidence="8" id="KW-0746">Sphingolipid metabolism</keyword>
<evidence type="ECO:0000256" key="3">
    <source>
        <dbReference type="ARBA" id="ARBA00004991"/>
    </source>
</evidence>
<dbReference type="Gene3D" id="3.40.640.10">
    <property type="entry name" value="Type I PLP-dependent aspartate aminotransferase-like (Major domain)"/>
    <property type="match status" value="1"/>
</dbReference>
<evidence type="ECO:0000256" key="1">
    <source>
        <dbReference type="ARBA" id="ARBA00001933"/>
    </source>
</evidence>
<feature type="domain" description="Aminotransferase class I/classII large" evidence="11">
    <location>
        <begin position="126"/>
        <end position="330"/>
    </location>
</feature>
<keyword evidence="7" id="KW-0663">Pyridoxal phosphate</keyword>
<dbReference type="InterPro" id="IPR004839">
    <property type="entry name" value="Aminotransferase_I/II_large"/>
</dbReference>
<evidence type="ECO:0000256" key="4">
    <source>
        <dbReference type="ARBA" id="ARBA00008392"/>
    </source>
</evidence>